<keyword evidence="4 14" id="KW-0138">CF(0)</keyword>
<evidence type="ECO:0000256" key="5">
    <source>
        <dbReference type="ARBA" id="ARBA00022692"/>
    </source>
</evidence>
<evidence type="ECO:0000256" key="3">
    <source>
        <dbReference type="ARBA" id="ARBA00022448"/>
    </source>
</evidence>
<keyword evidence="7" id="KW-1133">Transmembrane helix</keyword>
<dbReference type="Pfam" id="PF00895">
    <property type="entry name" value="ATP-synt_8"/>
    <property type="match status" value="1"/>
</dbReference>
<organism evidence="16">
    <name type="scientific">Apistogramma cacatuoides</name>
    <dbReference type="NCBI Taxonomy" id="1574379"/>
    <lineage>
        <taxon>Eukaryota</taxon>
        <taxon>Metazoa</taxon>
        <taxon>Chordata</taxon>
        <taxon>Craniata</taxon>
        <taxon>Vertebrata</taxon>
        <taxon>Euteleostomi</taxon>
        <taxon>Actinopterygii</taxon>
        <taxon>Neopterygii</taxon>
        <taxon>Teleostei</taxon>
        <taxon>Neoteleostei</taxon>
        <taxon>Acanthomorphata</taxon>
        <taxon>Ovalentaria</taxon>
        <taxon>Cichlomorphae</taxon>
        <taxon>Cichliformes</taxon>
        <taxon>Cichlidae</taxon>
        <taxon>New World cichlids</taxon>
        <taxon>Geophaginae</taxon>
        <taxon>Geophagini</taxon>
        <taxon>Apistogramma</taxon>
    </lineage>
</organism>
<dbReference type="InterPro" id="IPR001421">
    <property type="entry name" value="ATP8_metazoa"/>
</dbReference>
<dbReference type="InterPro" id="IPR050635">
    <property type="entry name" value="ATPase_protein_8"/>
</dbReference>
<feature type="chain" id="PRO_5013063539" description="ATP synthase complex subunit 8" evidence="15">
    <location>
        <begin position="31"/>
        <end position="55"/>
    </location>
</feature>
<sequence length="55" mass="6516">MPQLNPLPWFPILVFSWLVFLIIVPQKILAHPFPNGPTPQNLKTLKTNSWDWPWH</sequence>
<keyword evidence="3 14" id="KW-0813">Transport</keyword>
<evidence type="ECO:0000256" key="4">
    <source>
        <dbReference type="ARBA" id="ARBA00022547"/>
    </source>
</evidence>
<evidence type="ECO:0000256" key="12">
    <source>
        <dbReference type="ARBA" id="ARBA00053067"/>
    </source>
</evidence>
<dbReference type="GO" id="GO:0015986">
    <property type="term" value="P:proton motive force-driven ATP synthesis"/>
    <property type="evidence" value="ECO:0007669"/>
    <property type="project" value="InterPro"/>
</dbReference>
<name>A0A1L2BHP9_9CICH</name>
<reference evidence="16" key="1">
    <citation type="submission" date="2015-04" db="EMBL/GenBank/DDBJ databases">
        <title>Mitochondrial genomes of Neotropical cichlids.</title>
        <authorList>
            <person name="Musilova Z."/>
            <person name="Starostova Z."/>
        </authorList>
    </citation>
    <scope>NUCLEOTIDE SEQUENCE</scope>
</reference>
<keyword evidence="15" id="KW-0732">Signal</keyword>
<evidence type="ECO:0000256" key="2">
    <source>
        <dbReference type="ARBA" id="ARBA00008892"/>
    </source>
</evidence>
<evidence type="ECO:0000256" key="1">
    <source>
        <dbReference type="ARBA" id="ARBA00004304"/>
    </source>
</evidence>
<evidence type="ECO:0000256" key="11">
    <source>
        <dbReference type="ARBA" id="ARBA00023310"/>
    </source>
</evidence>
<dbReference type="GO" id="GO:0031966">
    <property type="term" value="C:mitochondrial membrane"/>
    <property type="evidence" value="ECO:0007669"/>
    <property type="project" value="UniProtKB-SubCell"/>
</dbReference>
<keyword evidence="9 14" id="KW-0496">Mitochondrion</keyword>
<gene>
    <name evidence="16" type="primary">ATP8</name>
</gene>
<evidence type="ECO:0000256" key="15">
    <source>
        <dbReference type="SAM" id="SignalP"/>
    </source>
</evidence>
<dbReference type="GO" id="GO:0015078">
    <property type="term" value="F:proton transmembrane transporter activity"/>
    <property type="evidence" value="ECO:0007669"/>
    <property type="project" value="InterPro"/>
</dbReference>
<dbReference type="GO" id="GO:0045259">
    <property type="term" value="C:proton-transporting ATP synthase complex"/>
    <property type="evidence" value="ECO:0007669"/>
    <property type="project" value="UniProtKB-KW"/>
</dbReference>
<dbReference type="PANTHER" id="PTHR39937">
    <property type="entry name" value="ATP SYNTHASE PROTEIN 8"/>
    <property type="match status" value="1"/>
</dbReference>
<comment type="subunit">
    <text evidence="13">Component of the ATP synthase complex composed at least of ATP5F1A/subunit alpha, ATP5F1B/subunit beta, ATP5MC1/subunit c (homooctomer), MT-ATP6/subunit a, MT-ATP8/subunit 8, ATP5ME/subunit e, ATP5MF/subunit f, ATP5MG/subunit g, ATP5MK/subunit k, ATP5MJ/subunit j, ATP5F1C/subunit gamma, ATP5F1D/subunit delta, ATP5F1E/subunit epsilon, ATP5PF/subunit F6, ATP5PB/subunit b, ATP5PD/subunit d, ATP5PO/subunit OSCP. ATP synthase complex consists of a soluble F(1) head domain (subunits alpha(3) and beta(3)) - the catalytic core - and a membrane F(0) domain - the membrane proton channel (subunits c, a, 8, e, f, g, k and j). These two domains are linked by a central stalk (subunits gamma, delta, and epsilon) rotating inside the F1 region and a stationary peripheral stalk (subunits F6, b, d, and OSCP).</text>
</comment>
<evidence type="ECO:0000256" key="10">
    <source>
        <dbReference type="ARBA" id="ARBA00023136"/>
    </source>
</evidence>
<protein>
    <recommendedName>
        <fullName evidence="14">ATP synthase complex subunit 8</fullName>
    </recommendedName>
</protein>
<feature type="signal peptide" evidence="15">
    <location>
        <begin position="1"/>
        <end position="30"/>
    </location>
</feature>
<evidence type="ECO:0000256" key="6">
    <source>
        <dbReference type="ARBA" id="ARBA00022781"/>
    </source>
</evidence>
<evidence type="ECO:0000256" key="13">
    <source>
        <dbReference type="ARBA" id="ARBA00064647"/>
    </source>
</evidence>
<comment type="similarity">
    <text evidence="2 14">Belongs to the ATPase protein 8 family.</text>
</comment>
<geneLocation type="mitochondrion" evidence="16"/>
<dbReference type="AlphaFoldDB" id="A0A1L2BHP9"/>
<keyword evidence="5 14" id="KW-0812">Transmembrane</keyword>
<evidence type="ECO:0000256" key="14">
    <source>
        <dbReference type="RuleBase" id="RU003661"/>
    </source>
</evidence>
<keyword evidence="11" id="KW-0066">ATP synthesis</keyword>
<accession>A0A1L2BHP9</accession>
<dbReference type="PANTHER" id="PTHR39937:SF1">
    <property type="entry name" value="ATP SYNTHASE PROTEIN 8"/>
    <property type="match status" value="1"/>
</dbReference>
<evidence type="ECO:0000256" key="7">
    <source>
        <dbReference type="ARBA" id="ARBA00022989"/>
    </source>
</evidence>
<keyword evidence="8 14" id="KW-0406">Ion transport</keyword>
<comment type="subcellular location">
    <subcellularLocation>
        <location evidence="1 14">Mitochondrion membrane</location>
        <topology evidence="1 14">Single-pass membrane protein</topology>
    </subcellularLocation>
</comment>
<evidence type="ECO:0000256" key="9">
    <source>
        <dbReference type="ARBA" id="ARBA00023128"/>
    </source>
</evidence>
<dbReference type="EMBL" id="KR150874">
    <property type="protein sequence ID" value="ALR69032.1"/>
    <property type="molecule type" value="Genomic_DNA"/>
</dbReference>
<evidence type="ECO:0000313" key="16">
    <source>
        <dbReference type="EMBL" id="ALR69032.1"/>
    </source>
</evidence>
<proteinExistence type="inferred from homology"/>
<keyword evidence="10" id="KW-0472">Membrane</keyword>
<keyword evidence="6 14" id="KW-0375">Hydrogen ion transport</keyword>
<comment type="function">
    <text evidence="12">Subunit 8, of the mitochondrial membrane ATP synthase complex (F(1)F(0) ATP synthase or Complex V) that produces ATP from ADP in the presence of a proton gradient across the membrane which is generated by electron transport complexes of the respiratory chain. ATP synthase complex consist of a soluble F(1) head domain - the catalytic core - and a membrane F(1) domain - the membrane proton channel. These two domains are linked by a central stalk rotating inside the F(1) region and a stationary peripheral stalk. During catalysis, ATP synthesis in the catalytic domain of F(1) is coupled via a rotary mechanism of the central stalk subunits to proton translocation. In vivo, can only synthesize ATP although its ATP hydrolase activity can be activated artificially in vitro. Part of the complex F(0) domain.</text>
</comment>
<evidence type="ECO:0000256" key="8">
    <source>
        <dbReference type="ARBA" id="ARBA00023065"/>
    </source>
</evidence>